<name>A0A8B3T643_AVIPA</name>
<sequence length="62" mass="6833">MAMTRAEINAKSDKKRGVRLQSYKLHEEVIALLAELSSQTGLSKTQIVSEGIKLFAETNKVA</sequence>
<proteinExistence type="predicted"/>
<gene>
    <name evidence="1" type="ORF">EIG79_12465</name>
</gene>
<accession>A0A8B3T643</accession>
<protein>
    <submittedName>
        <fullName evidence="1">Ribbon-helix-helix protein, CopG family</fullName>
    </submittedName>
</protein>
<comment type="caution">
    <text evidence="1">The sequence shown here is derived from an EMBL/GenBank/DDBJ whole genome shotgun (WGS) entry which is preliminary data.</text>
</comment>
<evidence type="ECO:0000313" key="1">
    <source>
        <dbReference type="EMBL" id="RZN53531.1"/>
    </source>
</evidence>
<reference evidence="1 2" key="1">
    <citation type="submission" date="2018-11" db="EMBL/GenBank/DDBJ databases">
        <title>Sequencing Av. paragallinarum serogroups.</title>
        <authorList>
            <person name="Hellmuth J.E."/>
            <person name="Boucher C.E."/>
            <person name="Cason E.D."/>
        </authorList>
    </citation>
    <scope>NUCLEOTIDE SEQUENCE [LARGE SCALE GENOMIC DNA]</scope>
    <source>
        <strain evidence="1 2">SA-3</strain>
    </source>
</reference>
<dbReference type="AlphaFoldDB" id="A0A8B3T643"/>
<dbReference type="Proteomes" id="UP000294229">
    <property type="component" value="Unassembled WGS sequence"/>
</dbReference>
<evidence type="ECO:0000313" key="2">
    <source>
        <dbReference type="Proteomes" id="UP000294229"/>
    </source>
</evidence>
<organism evidence="1 2">
    <name type="scientific">Avibacterium paragallinarum</name>
    <name type="common">Haemophilus gallinarum</name>
    <dbReference type="NCBI Taxonomy" id="728"/>
    <lineage>
        <taxon>Bacteria</taxon>
        <taxon>Pseudomonadati</taxon>
        <taxon>Pseudomonadota</taxon>
        <taxon>Gammaproteobacteria</taxon>
        <taxon>Pasteurellales</taxon>
        <taxon>Pasteurellaceae</taxon>
        <taxon>Avibacterium</taxon>
    </lineage>
</organism>
<dbReference type="RefSeq" id="WP_130239107.1">
    <property type="nucleotide sequence ID" value="NZ_RQXS01000133.1"/>
</dbReference>
<dbReference type="EMBL" id="RQXS01000133">
    <property type="protein sequence ID" value="RZN53531.1"/>
    <property type="molecule type" value="Genomic_DNA"/>
</dbReference>